<proteinExistence type="predicted"/>
<dbReference type="InterPro" id="IPR051210">
    <property type="entry name" value="Ub_ligase/GEF_domain"/>
</dbReference>
<dbReference type="Pfam" id="PF13540">
    <property type="entry name" value="RCC1_2"/>
    <property type="match status" value="1"/>
</dbReference>
<keyword evidence="1" id="KW-0677">Repeat</keyword>
<dbReference type="Pfam" id="PF00415">
    <property type="entry name" value="RCC1"/>
    <property type="match status" value="1"/>
</dbReference>
<dbReference type="EMBL" id="JBFDAA010000017">
    <property type="protein sequence ID" value="KAL1116593.1"/>
    <property type="molecule type" value="Genomic_DNA"/>
</dbReference>
<dbReference type="Proteomes" id="UP001558652">
    <property type="component" value="Unassembled WGS sequence"/>
</dbReference>
<dbReference type="InterPro" id="IPR000408">
    <property type="entry name" value="Reg_chr_condens"/>
</dbReference>
<organism evidence="3 4">
    <name type="scientific">Ranatra chinensis</name>
    <dbReference type="NCBI Taxonomy" id="642074"/>
    <lineage>
        <taxon>Eukaryota</taxon>
        <taxon>Metazoa</taxon>
        <taxon>Ecdysozoa</taxon>
        <taxon>Arthropoda</taxon>
        <taxon>Hexapoda</taxon>
        <taxon>Insecta</taxon>
        <taxon>Pterygota</taxon>
        <taxon>Neoptera</taxon>
        <taxon>Paraneoptera</taxon>
        <taxon>Hemiptera</taxon>
        <taxon>Heteroptera</taxon>
        <taxon>Panheteroptera</taxon>
        <taxon>Nepomorpha</taxon>
        <taxon>Nepidae</taxon>
        <taxon>Ranatrinae</taxon>
        <taxon>Ranatra</taxon>
    </lineage>
</organism>
<evidence type="ECO:0000256" key="1">
    <source>
        <dbReference type="ARBA" id="ARBA00022737"/>
    </source>
</evidence>
<comment type="caution">
    <text evidence="3">The sequence shown here is derived from an EMBL/GenBank/DDBJ whole genome shotgun (WGS) entry which is preliminary data.</text>
</comment>
<dbReference type="Gene3D" id="2.130.10.30">
    <property type="entry name" value="Regulator of chromosome condensation 1/beta-lactamase-inhibitor protein II"/>
    <property type="match status" value="1"/>
</dbReference>
<protein>
    <submittedName>
        <fullName evidence="3">Uncharacterized protein</fullName>
    </submittedName>
</protein>
<feature type="repeat" description="RCC1" evidence="2">
    <location>
        <begin position="129"/>
        <end position="182"/>
    </location>
</feature>
<dbReference type="SUPFAM" id="SSF50985">
    <property type="entry name" value="RCC1/BLIP-II"/>
    <property type="match status" value="1"/>
</dbReference>
<evidence type="ECO:0000313" key="4">
    <source>
        <dbReference type="Proteomes" id="UP001558652"/>
    </source>
</evidence>
<dbReference type="AlphaFoldDB" id="A0ABD0YEA6"/>
<reference evidence="3 4" key="1">
    <citation type="submission" date="2024-07" db="EMBL/GenBank/DDBJ databases">
        <title>Chromosome-level genome assembly of the water stick insect Ranatra chinensis (Heteroptera: Nepidae).</title>
        <authorList>
            <person name="Liu X."/>
        </authorList>
    </citation>
    <scope>NUCLEOTIDE SEQUENCE [LARGE SCALE GENOMIC DNA]</scope>
    <source>
        <strain evidence="3">Cailab_2021Rc</strain>
        <tissue evidence="3">Muscle</tissue>
    </source>
</reference>
<dbReference type="PROSITE" id="PS50012">
    <property type="entry name" value="RCC1_3"/>
    <property type="match status" value="2"/>
</dbReference>
<dbReference type="InterPro" id="IPR009091">
    <property type="entry name" value="RCC1/BLIP-II"/>
</dbReference>
<evidence type="ECO:0000313" key="3">
    <source>
        <dbReference type="EMBL" id="KAL1116593.1"/>
    </source>
</evidence>
<sequence length="342" mass="38316">MASKRRNMFYQNKKQETTEIVFDFCLRNDYYCFLVLQNGEVFKYLCSDRKLHRIDELCGKGIVSFSGSCDCMIAVSSCGKIYGWGNWHSLLCVHHEGRDLNRFEEVCNLPRVVQLACGNSHALALTDAGEVYSWGFNCHGECGQPNNFPSDVLIPTKVDLPDDAKASNVCCSGSSSYVLTTTGKVYSFGFNEDGELGIGSDSEEVHSPTRVQLDEPIKKICDYGYNALALTESHRLYLLGWLEDNHGFDFEATDDATLPLKINNFESVLDIITAQSGSHSPVCVVSMRDSVHVLNYDRGPVQHLELDAELLLDGMVQLGRLSMSVLFTYMCILVEAKRFKQF</sequence>
<dbReference type="PROSITE" id="PS00626">
    <property type="entry name" value="RCC1_2"/>
    <property type="match status" value="1"/>
</dbReference>
<name>A0ABD0YEA6_9HEMI</name>
<keyword evidence="4" id="KW-1185">Reference proteome</keyword>
<accession>A0ABD0YEA6</accession>
<gene>
    <name evidence="3" type="ORF">AAG570_005065</name>
</gene>
<feature type="repeat" description="RCC1" evidence="2">
    <location>
        <begin position="183"/>
        <end position="233"/>
    </location>
</feature>
<evidence type="ECO:0000256" key="2">
    <source>
        <dbReference type="PROSITE-ProRule" id="PRU00235"/>
    </source>
</evidence>
<dbReference type="PANTHER" id="PTHR22870">
    <property type="entry name" value="REGULATOR OF CHROMOSOME CONDENSATION"/>
    <property type="match status" value="1"/>
</dbReference>
<dbReference type="PANTHER" id="PTHR22870:SF408">
    <property type="entry name" value="OS09G0560450 PROTEIN"/>
    <property type="match status" value="1"/>
</dbReference>